<proteinExistence type="predicted"/>
<evidence type="ECO:0000313" key="2">
    <source>
        <dbReference type="EMBL" id="GLL10219.1"/>
    </source>
</evidence>
<dbReference type="Proteomes" id="UP001143463">
    <property type="component" value="Unassembled WGS sequence"/>
</dbReference>
<dbReference type="CDD" id="cd07043">
    <property type="entry name" value="STAS_anti-anti-sigma_factors"/>
    <property type="match status" value="1"/>
</dbReference>
<feature type="domain" description="STAS" evidence="1">
    <location>
        <begin position="18"/>
        <end position="112"/>
    </location>
</feature>
<sequence>MTNPQGCRLEIEVGERTLVRLSGELDAPDTRSARKLLTAYIRAGTTIVVDLAGVTRVDPSGLAALVDLHELARQQDSRLVVVTGEGGGPAHRALEAAGLTGTVDVRQVLMDG</sequence>
<name>A0A9W6L0Y4_9PSEU</name>
<accession>A0A9W6L0Y4</accession>
<protein>
    <recommendedName>
        <fullName evidence="1">STAS domain-containing protein</fullName>
    </recommendedName>
</protein>
<dbReference type="InterPro" id="IPR002645">
    <property type="entry name" value="STAS_dom"/>
</dbReference>
<dbReference type="Pfam" id="PF13466">
    <property type="entry name" value="STAS_2"/>
    <property type="match status" value="1"/>
</dbReference>
<dbReference type="InterPro" id="IPR058548">
    <property type="entry name" value="MlaB-like_STAS"/>
</dbReference>
<dbReference type="PROSITE" id="PS50801">
    <property type="entry name" value="STAS"/>
    <property type="match status" value="1"/>
</dbReference>
<dbReference type="AlphaFoldDB" id="A0A9W6L0Y4"/>
<dbReference type="EMBL" id="BSFQ01000004">
    <property type="protein sequence ID" value="GLL10219.1"/>
    <property type="molecule type" value="Genomic_DNA"/>
</dbReference>
<gene>
    <name evidence="2" type="ORF">GCM10017577_13590</name>
</gene>
<dbReference type="Gene3D" id="3.30.750.24">
    <property type="entry name" value="STAS domain"/>
    <property type="match status" value="1"/>
</dbReference>
<organism evidence="2 3">
    <name type="scientific">Pseudonocardia halophobica</name>
    <dbReference type="NCBI Taxonomy" id="29401"/>
    <lineage>
        <taxon>Bacteria</taxon>
        <taxon>Bacillati</taxon>
        <taxon>Actinomycetota</taxon>
        <taxon>Actinomycetes</taxon>
        <taxon>Pseudonocardiales</taxon>
        <taxon>Pseudonocardiaceae</taxon>
        <taxon>Pseudonocardia</taxon>
    </lineage>
</organism>
<evidence type="ECO:0000259" key="1">
    <source>
        <dbReference type="PROSITE" id="PS50801"/>
    </source>
</evidence>
<evidence type="ECO:0000313" key="3">
    <source>
        <dbReference type="Proteomes" id="UP001143463"/>
    </source>
</evidence>
<dbReference type="RefSeq" id="WP_037040560.1">
    <property type="nucleotide sequence ID" value="NZ_BAAAUZ010000004.1"/>
</dbReference>
<dbReference type="InterPro" id="IPR036513">
    <property type="entry name" value="STAS_dom_sf"/>
</dbReference>
<dbReference type="SUPFAM" id="SSF52091">
    <property type="entry name" value="SpoIIaa-like"/>
    <property type="match status" value="1"/>
</dbReference>
<keyword evidence="3" id="KW-1185">Reference proteome</keyword>
<comment type="caution">
    <text evidence="2">The sequence shown here is derived from an EMBL/GenBank/DDBJ whole genome shotgun (WGS) entry which is preliminary data.</text>
</comment>
<reference evidence="2" key="2">
    <citation type="submission" date="2023-01" db="EMBL/GenBank/DDBJ databases">
        <authorList>
            <person name="Sun Q."/>
            <person name="Evtushenko L."/>
        </authorList>
    </citation>
    <scope>NUCLEOTIDE SEQUENCE</scope>
    <source>
        <strain evidence="2">VKM Ac-1069</strain>
    </source>
</reference>
<reference evidence="2" key="1">
    <citation type="journal article" date="2014" name="Int. J. Syst. Evol. Microbiol.">
        <title>Complete genome sequence of Corynebacterium casei LMG S-19264T (=DSM 44701T), isolated from a smear-ripened cheese.</title>
        <authorList>
            <consortium name="US DOE Joint Genome Institute (JGI-PGF)"/>
            <person name="Walter F."/>
            <person name="Albersmeier A."/>
            <person name="Kalinowski J."/>
            <person name="Ruckert C."/>
        </authorList>
    </citation>
    <scope>NUCLEOTIDE SEQUENCE</scope>
    <source>
        <strain evidence="2">VKM Ac-1069</strain>
    </source>
</reference>